<name>A0A850H356_9SPHN</name>
<evidence type="ECO:0000313" key="2">
    <source>
        <dbReference type="EMBL" id="NVD44632.1"/>
    </source>
</evidence>
<organism evidence="2 3">
    <name type="scientific">Qipengyuania atrilutea</name>
    <dbReference type="NCBI Taxonomy" id="2744473"/>
    <lineage>
        <taxon>Bacteria</taxon>
        <taxon>Pseudomonadati</taxon>
        <taxon>Pseudomonadota</taxon>
        <taxon>Alphaproteobacteria</taxon>
        <taxon>Sphingomonadales</taxon>
        <taxon>Erythrobacteraceae</taxon>
        <taxon>Qipengyuania</taxon>
    </lineage>
</organism>
<comment type="caution">
    <text evidence="2">The sequence shown here is derived from an EMBL/GenBank/DDBJ whole genome shotgun (WGS) entry which is preliminary data.</text>
</comment>
<sequence length="275" mass="29838">MFALGLTLSASLAVWGVPVAAQETAAPPSLTYADLVDLAEDAPLVIRARITDQARVKAERAPGLAPGYARLYLEAETTALISGNAPIGESLKYLVDVPLNAKGKAPKLKKQDVILFARTVPGRPGEIQLVEKGAQLSWSETLSSRLRPILAELASADTPPVVTGVRDALSVRGNLVGESETQFFLMTENDMPVSMTVLRRPNQPVRWGVSWTELVDQSAGTVQPETIAWYRLACSLPQTLPQDANLARDGEARMRAAQDYAYVMRELGECRRTRG</sequence>
<dbReference type="EMBL" id="JABWGV010000002">
    <property type="protein sequence ID" value="NVD44632.1"/>
    <property type="molecule type" value="Genomic_DNA"/>
</dbReference>
<dbReference type="Proteomes" id="UP000561438">
    <property type="component" value="Unassembled WGS sequence"/>
</dbReference>
<gene>
    <name evidence="2" type="ORF">HUV48_06320</name>
</gene>
<keyword evidence="1" id="KW-0732">Signal</keyword>
<evidence type="ECO:0000256" key="1">
    <source>
        <dbReference type="SAM" id="SignalP"/>
    </source>
</evidence>
<proteinExistence type="predicted"/>
<keyword evidence="3" id="KW-1185">Reference proteome</keyword>
<feature type="chain" id="PRO_5032935957" evidence="1">
    <location>
        <begin position="22"/>
        <end position="275"/>
    </location>
</feature>
<feature type="signal peptide" evidence="1">
    <location>
        <begin position="1"/>
        <end position="21"/>
    </location>
</feature>
<dbReference type="AlphaFoldDB" id="A0A850H356"/>
<evidence type="ECO:0000313" key="3">
    <source>
        <dbReference type="Proteomes" id="UP000561438"/>
    </source>
</evidence>
<accession>A0A850H356</accession>
<reference evidence="2 3" key="1">
    <citation type="submission" date="2020-06" db="EMBL/GenBank/DDBJ databases">
        <title>Altererythrobacter sp. HHU K3-1.</title>
        <authorList>
            <person name="Zhang D."/>
            <person name="Xue H."/>
        </authorList>
    </citation>
    <scope>NUCLEOTIDE SEQUENCE [LARGE SCALE GENOMIC DNA]</scope>
    <source>
        <strain evidence="2 3">HHU K3-1</strain>
    </source>
</reference>
<protein>
    <submittedName>
        <fullName evidence="2">Uncharacterized protein</fullName>
    </submittedName>
</protein>